<evidence type="ECO:0000313" key="6">
    <source>
        <dbReference type="Proteomes" id="UP001064782"/>
    </source>
</evidence>
<dbReference type="PROSITE" id="PS50977">
    <property type="entry name" value="HTH_TETR_2"/>
    <property type="match status" value="1"/>
</dbReference>
<evidence type="ECO:0000313" key="5">
    <source>
        <dbReference type="EMBL" id="GLD29525.1"/>
    </source>
</evidence>
<accession>A0A9P3Q5G1</accession>
<protein>
    <recommendedName>
        <fullName evidence="3">HTH tetR-type domain-containing protein</fullName>
    </recommendedName>
</protein>
<evidence type="ECO:0000256" key="2">
    <source>
        <dbReference type="PROSITE-ProRule" id="PRU00335"/>
    </source>
</evidence>
<comment type="caution">
    <text evidence="2">Lacks conserved residue(s) required for the propagation of feature annotation.</text>
</comment>
<comment type="caution">
    <text evidence="5">The sequence shown here is derived from an EMBL/GenBank/DDBJ whole genome shotgun (WGS) entry which is preliminary data.</text>
</comment>
<dbReference type="Gene3D" id="1.10.357.10">
    <property type="entry name" value="Tetracycline Repressor, domain 2"/>
    <property type="match status" value="1"/>
</dbReference>
<dbReference type="AlphaFoldDB" id="A0A9P3Q5G1"/>
<reference evidence="5" key="1">
    <citation type="submission" date="2022-08" db="EMBL/GenBank/DDBJ databases">
        <title>Mycobacterium kiyosense sp. nov., scotochromogenic slow-glowing species isolated from respiratory specimens.</title>
        <authorList>
            <person name="Fukano H."/>
            <person name="Kazumi Y."/>
            <person name="Sakagami N."/>
            <person name="Ato M."/>
            <person name="Mitarai S."/>
            <person name="Hoshino Y."/>
        </authorList>
    </citation>
    <scope>NUCLEOTIDE SEQUENCE</scope>
    <source>
        <strain evidence="5">1413</strain>
        <strain evidence="4">SRL2020-028</strain>
    </source>
</reference>
<organism evidence="5 6">
    <name type="scientific">Mycobacterium kiyosense</name>
    <dbReference type="NCBI Taxonomy" id="2871094"/>
    <lineage>
        <taxon>Bacteria</taxon>
        <taxon>Bacillati</taxon>
        <taxon>Actinomycetota</taxon>
        <taxon>Actinomycetes</taxon>
        <taxon>Mycobacteriales</taxon>
        <taxon>Mycobacteriaceae</taxon>
        <taxon>Mycobacterium</taxon>
    </lineage>
</organism>
<dbReference type="Pfam" id="PF00440">
    <property type="entry name" value="TetR_N"/>
    <property type="match status" value="1"/>
</dbReference>
<dbReference type="GO" id="GO:0003677">
    <property type="term" value="F:DNA binding"/>
    <property type="evidence" value="ECO:0007669"/>
    <property type="project" value="UniProtKB-UniRule"/>
</dbReference>
<evidence type="ECO:0000256" key="1">
    <source>
        <dbReference type="ARBA" id="ARBA00023125"/>
    </source>
</evidence>
<sequence>MDEIADEAQLLRPNLYRYFPSREALIAAALEREIEITNGIRREKIPLDGPVAGVLVESLVLGYEIHRTEEMTQLVVVKEMVEITASIVAGDELIMSAESDYWYPVLSYGRSRGEINDRLSDERIIRWFLASQVQLSTRTELLDHVARDAREFFADFIVPPVLSRP</sequence>
<dbReference type="Proteomes" id="UP001064782">
    <property type="component" value="Unassembled WGS sequence"/>
</dbReference>
<gene>
    <name evidence="5" type="ORF">Mkiyose1413_14080</name>
    <name evidence="4" type="ORF">SRL2020028_03160</name>
</gene>
<dbReference type="Proteomes" id="UP001165663">
    <property type="component" value="Unassembled WGS sequence"/>
</dbReference>
<keyword evidence="1 2" id="KW-0238">DNA-binding</keyword>
<name>A0A9P3Q5G1_9MYCO</name>
<keyword evidence="6" id="KW-1185">Reference proteome</keyword>
<dbReference type="SUPFAM" id="SSF46689">
    <property type="entry name" value="Homeodomain-like"/>
    <property type="match status" value="1"/>
</dbReference>
<dbReference type="EMBL" id="BRZI01000006">
    <property type="protein sequence ID" value="GLD29525.1"/>
    <property type="molecule type" value="Genomic_DNA"/>
</dbReference>
<feature type="domain" description="HTH tetR-type" evidence="3">
    <location>
        <begin position="1"/>
        <end position="37"/>
    </location>
</feature>
<proteinExistence type="predicted"/>
<evidence type="ECO:0000313" key="4">
    <source>
        <dbReference type="EMBL" id="GLB81060.1"/>
    </source>
</evidence>
<dbReference type="InterPro" id="IPR009057">
    <property type="entry name" value="Homeodomain-like_sf"/>
</dbReference>
<evidence type="ECO:0000259" key="3">
    <source>
        <dbReference type="PROSITE" id="PS50977"/>
    </source>
</evidence>
<dbReference type="EMBL" id="BRXE01000001">
    <property type="protein sequence ID" value="GLB81060.1"/>
    <property type="molecule type" value="Genomic_DNA"/>
</dbReference>
<dbReference type="InterPro" id="IPR001647">
    <property type="entry name" value="HTH_TetR"/>
</dbReference>